<dbReference type="EMBL" id="QGKY02000190">
    <property type="protein sequence ID" value="KAF2591011.1"/>
    <property type="molecule type" value="Genomic_DNA"/>
</dbReference>
<feature type="region of interest" description="Disordered" evidence="1">
    <location>
        <begin position="96"/>
        <end position="135"/>
    </location>
</feature>
<dbReference type="AlphaFoldDB" id="A0A8S9KAB0"/>
<evidence type="ECO:0000256" key="1">
    <source>
        <dbReference type="SAM" id="MobiDB-lite"/>
    </source>
</evidence>
<feature type="compositionally biased region" description="Basic and acidic residues" evidence="1">
    <location>
        <begin position="109"/>
        <end position="121"/>
    </location>
</feature>
<feature type="compositionally biased region" description="Polar residues" evidence="1">
    <location>
        <begin position="393"/>
        <end position="403"/>
    </location>
</feature>
<feature type="region of interest" description="Disordered" evidence="1">
    <location>
        <begin position="19"/>
        <end position="48"/>
    </location>
</feature>
<accession>A0A8S9KAB0</accession>
<feature type="compositionally biased region" description="Low complexity" evidence="1">
    <location>
        <begin position="97"/>
        <end position="108"/>
    </location>
</feature>
<reference evidence="2" key="1">
    <citation type="submission" date="2019-12" db="EMBL/GenBank/DDBJ databases">
        <title>Genome sequencing and annotation of Brassica cretica.</title>
        <authorList>
            <person name="Studholme D.J."/>
            <person name="Sarris P.F."/>
        </authorList>
    </citation>
    <scope>NUCLEOTIDE SEQUENCE</scope>
    <source>
        <strain evidence="2">PFS-102/07</strain>
        <tissue evidence="2">Leaf</tissue>
    </source>
</reference>
<evidence type="ECO:0000313" key="2">
    <source>
        <dbReference type="EMBL" id="KAF2591011.1"/>
    </source>
</evidence>
<organism evidence="2">
    <name type="scientific">Brassica cretica</name>
    <name type="common">Mustard</name>
    <dbReference type="NCBI Taxonomy" id="69181"/>
    <lineage>
        <taxon>Eukaryota</taxon>
        <taxon>Viridiplantae</taxon>
        <taxon>Streptophyta</taxon>
        <taxon>Embryophyta</taxon>
        <taxon>Tracheophyta</taxon>
        <taxon>Spermatophyta</taxon>
        <taxon>Magnoliopsida</taxon>
        <taxon>eudicotyledons</taxon>
        <taxon>Gunneridae</taxon>
        <taxon>Pentapetalae</taxon>
        <taxon>rosids</taxon>
        <taxon>malvids</taxon>
        <taxon>Brassicales</taxon>
        <taxon>Brassicaceae</taxon>
        <taxon>Brassiceae</taxon>
        <taxon>Brassica</taxon>
    </lineage>
</organism>
<name>A0A8S9KAB0_BRACR</name>
<feature type="compositionally biased region" description="Basic and acidic residues" evidence="1">
    <location>
        <begin position="416"/>
        <end position="433"/>
    </location>
</feature>
<proteinExistence type="predicted"/>
<comment type="caution">
    <text evidence="2">The sequence shown here is derived from an EMBL/GenBank/DDBJ whole genome shotgun (WGS) entry which is preliminary data.</text>
</comment>
<sequence length="522" mass="57340">MVEPVSLFNRRPVWARTGSDKKSEIDLSRLSREEKGKNIANTPSPAKDLIANGSPLDEFDLIHREAMRDTENMSLSQCLLVAESHRKICEETAGRTDVGVGSDASSSRGSDREDRSGEKGKNIANTPIPAKDLTANGSTLDEFDLINRDAMRDTENMSQSQRLLVAESHRQICEETAGCTVVRVGSDASSSRVRHPNTIAYLEKFFESAQAIAAHSHLRWPDLSREWIRRQQARIARVDWESRLPVVLGPCKSRLSLFTRKQQKLLNKAREMERVLDLSALLKGKLQMLSTKSSSAGDSDIRPSLVEGDANVEPSAQNPTKKAAGKAKKRIAKGEQSASLEESVPLVEALSSVDASKVSKKNKKKKDVKKRPREDPSIDQNEALIVVREDNTGGPTQTGSTEASPEERPKKRAKKKSVEDGACRSIDGDHPDDLPASEDPSRSGGKASGSKVCVVDASDPWRDEGVAANRGPILQAQIHQCPFHEKTGAVEKLARTRLSAIERLRAENKKANDRAAEEKEVL</sequence>
<protein>
    <submittedName>
        <fullName evidence="2">Uncharacterized protein</fullName>
    </submittedName>
</protein>
<feature type="compositionally biased region" description="Basic and acidic residues" evidence="1">
    <location>
        <begin position="19"/>
        <end position="37"/>
    </location>
</feature>
<feature type="region of interest" description="Disordered" evidence="1">
    <location>
        <begin position="292"/>
        <end position="455"/>
    </location>
</feature>
<feature type="compositionally biased region" description="Basic residues" evidence="1">
    <location>
        <begin position="358"/>
        <end position="371"/>
    </location>
</feature>
<gene>
    <name evidence="2" type="ORF">F2Q70_00040340</name>
</gene>